<dbReference type="InterPro" id="IPR050228">
    <property type="entry name" value="Carboxylesterase_BioH"/>
</dbReference>
<dbReference type="SUPFAM" id="SSF53474">
    <property type="entry name" value="alpha/beta-Hydrolases"/>
    <property type="match status" value="1"/>
</dbReference>
<comment type="caution">
    <text evidence="2">The sequence shown here is derived from an EMBL/GenBank/DDBJ whole genome shotgun (WGS) entry which is preliminary data.</text>
</comment>
<dbReference type="STRING" id="665126.ABB55_05860"/>
<evidence type="ECO:0000313" key="3">
    <source>
        <dbReference type="Proteomes" id="UP000048984"/>
    </source>
</evidence>
<dbReference type="InterPro" id="IPR026968">
    <property type="entry name" value="PcaD/CatD"/>
</dbReference>
<dbReference type="RefSeq" id="WP_054357976.1">
    <property type="nucleotide sequence ID" value="NZ_LJYW01000001.1"/>
</dbReference>
<dbReference type="GO" id="GO:0047570">
    <property type="term" value="F:3-oxoadipate enol-lactonase activity"/>
    <property type="evidence" value="ECO:0007669"/>
    <property type="project" value="InterPro"/>
</dbReference>
<dbReference type="EMBL" id="LJYW01000001">
    <property type="protein sequence ID" value="KPL51813.1"/>
    <property type="molecule type" value="Genomic_DNA"/>
</dbReference>
<dbReference type="AlphaFoldDB" id="A0A0P6VYI0"/>
<dbReference type="Pfam" id="PF12697">
    <property type="entry name" value="Abhydrolase_6"/>
    <property type="match status" value="1"/>
</dbReference>
<accession>A0A0P6VYI0</accession>
<evidence type="ECO:0000259" key="1">
    <source>
        <dbReference type="Pfam" id="PF12697"/>
    </source>
</evidence>
<gene>
    <name evidence="2" type="ORF">ABB55_05860</name>
</gene>
<dbReference type="Gene3D" id="3.40.50.1820">
    <property type="entry name" value="alpha/beta hydrolase"/>
    <property type="match status" value="1"/>
</dbReference>
<dbReference type="PANTHER" id="PTHR43194">
    <property type="entry name" value="HYDROLASE ALPHA/BETA FOLD FAMILY"/>
    <property type="match status" value="1"/>
</dbReference>
<reference evidence="2 3" key="1">
    <citation type="submission" date="2015-09" db="EMBL/GenBank/DDBJ databases">
        <authorList>
            <person name="Jackson K.R."/>
            <person name="Lunt B.L."/>
            <person name="Fisher J.N.B."/>
            <person name="Gardner A.V."/>
            <person name="Bailey M.E."/>
            <person name="Deus L.M."/>
            <person name="Earl A.S."/>
            <person name="Gibby P.D."/>
            <person name="Hartmann K.A."/>
            <person name="Liu J.E."/>
            <person name="Manci A.M."/>
            <person name="Nielsen D.A."/>
            <person name="Solomon M.B."/>
            <person name="Breakwell D.P."/>
            <person name="Burnett S.H."/>
            <person name="Grose J.H."/>
        </authorList>
    </citation>
    <scope>NUCLEOTIDE SEQUENCE [LARGE SCALE GENOMIC DNA]</scope>
    <source>
        <strain evidence="2 3">16</strain>
    </source>
</reference>
<feature type="domain" description="AB hydrolase-1" evidence="1">
    <location>
        <begin position="24"/>
        <end position="252"/>
    </location>
</feature>
<reference evidence="2 3" key="2">
    <citation type="submission" date="2015-10" db="EMBL/GenBank/DDBJ databases">
        <title>Draft Genome Sequence of Prosthecomicrobium hirschii ATCC 27832.</title>
        <authorList>
            <person name="Daniel J."/>
            <person name="Givan S.A."/>
            <person name="Brun Y.V."/>
            <person name="Brown P.J."/>
        </authorList>
    </citation>
    <scope>NUCLEOTIDE SEQUENCE [LARGE SCALE GENOMIC DNA]</scope>
    <source>
        <strain evidence="2 3">16</strain>
    </source>
</reference>
<dbReference type="InterPro" id="IPR000073">
    <property type="entry name" value="AB_hydrolase_1"/>
</dbReference>
<keyword evidence="3" id="KW-1185">Reference proteome</keyword>
<dbReference type="GO" id="GO:0042952">
    <property type="term" value="P:beta-ketoadipate pathway"/>
    <property type="evidence" value="ECO:0007669"/>
    <property type="project" value="InterPro"/>
</dbReference>
<proteinExistence type="predicted"/>
<organism evidence="2 3">
    <name type="scientific">Prosthecodimorpha hirschii</name>
    <dbReference type="NCBI Taxonomy" id="665126"/>
    <lineage>
        <taxon>Bacteria</taxon>
        <taxon>Pseudomonadati</taxon>
        <taxon>Pseudomonadota</taxon>
        <taxon>Alphaproteobacteria</taxon>
        <taxon>Hyphomicrobiales</taxon>
        <taxon>Ancalomicrobiaceae</taxon>
        <taxon>Prosthecodimorpha</taxon>
    </lineage>
</organism>
<dbReference type="PANTHER" id="PTHR43194:SF2">
    <property type="entry name" value="PEROXISOMAL MEMBRANE PROTEIN LPX1"/>
    <property type="match status" value="1"/>
</dbReference>
<dbReference type="OrthoDB" id="9793083at2"/>
<dbReference type="PRINTS" id="PR00111">
    <property type="entry name" value="ABHYDROLASE"/>
</dbReference>
<protein>
    <submittedName>
        <fullName evidence="2">3-oxoadipate enol-lactonase</fullName>
    </submittedName>
</protein>
<dbReference type="NCBIfam" id="TIGR02427">
    <property type="entry name" value="protocat_pcaD"/>
    <property type="match status" value="1"/>
</dbReference>
<dbReference type="Proteomes" id="UP000048984">
    <property type="component" value="Unassembled WGS sequence"/>
</dbReference>
<evidence type="ECO:0000313" key="2">
    <source>
        <dbReference type="EMBL" id="KPL51813.1"/>
    </source>
</evidence>
<sequence length="263" mass="27784">MRMMNAGGTRLHYCVDGPDGGLPVVFANSLGTDLRVWDAMLPLLPKGLRIVRYDKRGHGLSESFPAPYAMDDHVADLAALLDTLGISGAVVVGLSIGGLIAQGLAASRPDLVRALVLMDTAHRIGTAESWNARIEAIRSGGLESIGDAVMERWFSAAFRETRADDVLGWRNMMVRTPVEGYIGSCTAIRDTDYGVEAAALSVPTLALCGSNDLATPPDLVRATAALIPGARFELIDGPGHLPPVEAPERTAELVAGFVAGLLQ</sequence>
<dbReference type="InterPro" id="IPR029058">
    <property type="entry name" value="AB_hydrolase_fold"/>
</dbReference>
<name>A0A0P6VYI0_9HYPH</name>